<gene>
    <name evidence="2" type="ORF">Pcinc_040986</name>
</gene>
<evidence type="ECO:0000313" key="3">
    <source>
        <dbReference type="Proteomes" id="UP001286313"/>
    </source>
</evidence>
<feature type="compositionally biased region" description="Basic and acidic residues" evidence="1">
    <location>
        <begin position="31"/>
        <end position="41"/>
    </location>
</feature>
<feature type="region of interest" description="Disordered" evidence="1">
    <location>
        <begin position="31"/>
        <end position="58"/>
    </location>
</feature>
<sequence length="200" mass="22159">MEEDACTKLAAQERSTKNTLAEETLQYRTETPQHYKTESLHSTKKKAHSIGQKYSPVPPPLSTPTTTISLLFILIPQLLLHHHHHLHFFPLLIPLPFTTHHYHLSFPFILLLSPSPPATGLFFPLFASPSSSFTGKSHLFSLSSPLLSSSSSFLSSSSSFSFWHTLGLVPPAPCPPSTPSLYYPPKLANPRAVKNPSRPN</sequence>
<keyword evidence="3" id="KW-1185">Reference proteome</keyword>
<accession>A0AAE1BL06</accession>
<evidence type="ECO:0000313" key="2">
    <source>
        <dbReference type="EMBL" id="KAK3852428.1"/>
    </source>
</evidence>
<protein>
    <submittedName>
        <fullName evidence="2">Uncharacterized protein</fullName>
    </submittedName>
</protein>
<comment type="caution">
    <text evidence="2">The sequence shown here is derived from an EMBL/GenBank/DDBJ whole genome shotgun (WGS) entry which is preliminary data.</text>
</comment>
<organism evidence="2 3">
    <name type="scientific">Petrolisthes cinctipes</name>
    <name type="common">Flat porcelain crab</name>
    <dbReference type="NCBI Taxonomy" id="88211"/>
    <lineage>
        <taxon>Eukaryota</taxon>
        <taxon>Metazoa</taxon>
        <taxon>Ecdysozoa</taxon>
        <taxon>Arthropoda</taxon>
        <taxon>Crustacea</taxon>
        <taxon>Multicrustacea</taxon>
        <taxon>Malacostraca</taxon>
        <taxon>Eumalacostraca</taxon>
        <taxon>Eucarida</taxon>
        <taxon>Decapoda</taxon>
        <taxon>Pleocyemata</taxon>
        <taxon>Anomura</taxon>
        <taxon>Galatheoidea</taxon>
        <taxon>Porcellanidae</taxon>
        <taxon>Petrolisthes</taxon>
    </lineage>
</organism>
<dbReference type="EMBL" id="JAWQEG010007420">
    <property type="protein sequence ID" value="KAK3852428.1"/>
    <property type="molecule type" value="Genomic_DNA"/>
</dbReference>
<reference evidence="2" key="1">
    <citation type="submission" date="2023-10" db="EMBL/GenBank/DDBJ databases">
        <title>Genome assemblies of two species of porcelain crab, Petrolisthes cinctipes and Petrolisthes manimaculis (Anomura: Porcellanidae).</title>
        <authorList>
            <person name="Angst P."/>
        </authorList>
    </citation>
    <scope>NUCLEOTIDE SEQUENCE</scope>
    <source>
        <strain evidence="2">PB745_01</strain>
        <tissue evidence="2">Gill</tissue>
    </source>
</reference>
<dbReference type="AlphaFoldDB" id="A0AAE1BL06"/>
<proteinExistence type="predicted"/>
<feature type="region of interest" description="Disordered" evidence="1">
    <location>
        <begin position="181"/>
        <end position="200"/>
    </location>
</feature>
<name>A0AAE1BL06_PETCI</name>
<dbReference type="Proteomes" id="UP001286313">
    <property type="component" value="Unassembled WGS sequence"/>
</dbReference>
<evidence type="ECO:0000256" key="1">
    <source>
        <dbReference type="SAM" id="MobiDB-lite"/>
    </source>
</evidence>